<dbReference type="SUPFAM" id="SSF50978">
    <property type="entry name" value="WD40 repeat-like"/>
    <property type="match status" value="1"/>
</dbReference>
<dbReference type="Proteomes" id="UP000236161">
    <property type="component" value="Unassembled WGS sequence"/>
</dbReference>
<dbReference type="AlphaFoldDB" id="A0A2I0AEL2"/>
<gene>
    <name evidence="5" type="primary">Mut11</name>
    <name evidence="5" type="ORF">AXF42_Ash011426</name>
</gene>
<feature type="repeat" description="WD" evidence="3">
    <location>
        <begin position="479"/>
        <end position="500"/>
    </location>
</feature>
<dbReference type="Gene3D" id="2.130.10.10">
    <property type="entry name" value="YVTN repeat-like/Quinoprotein amine dehydrogenase"/>
    <property type="match status" value="3"/>
</dbReference>
<dbReference type="EMBL" id="KZ451988">
    <property type="protein sequence ID" value="PKA53946.1"/>
    <property type="molecule type" value="Genomic_DNA"/>
</dbReference>
<accession>A0A2I0AEL2</accession>
<feature type="region of interest" description="Disordered" evidence="4">
    <location>
        <begin position="585"/>
        <end position="604"/>
    </location>
</feature>
<dbReference type="OrthoDB" id="408728at2759"/>
<feature type="repeat" description="WD" evidence="3">
    <location>
        <begin position="333"/>
        <end position="365"/>
    </location>
</feature>
<organism evidence="5 6">
    <name type="scientific">Apostasia shenzhenica</name>
    <dbReference type="NCBI Taxonomy" id="1088818"/>
    <lineage>
        <taxon>Eukaryota</taxon>
        <taxon>Viridiplantae</taxon>
        <taxon>Streptophyta</taxon>
        <taxon>Embryophyta</taxon>
        <taxon>Tracheophyta</taxon>
        <taxon>Spermatophyta</taxon>
        <taxon>Magnoliopsida</taxon>
        <taxon>Liliopsida</taxon>
        <taxon>Asparagales</taxon>
        <taxon>Orchidaceae</taxon>
        <taxon>Apostasioideae</taxon>
        <taxon>Apostasia</taxon>
    </lineage>
</organism>
<dbReference type="PANTHER" id="PTHR14221:SF57">
    <property type="entry name" value="TRANSDUCIN_WD40 REPEAT-LIKE SUPERFAMILY PROTEIN"/>
    <property type="match status" value="1"/>
</dbReference>
<dbReference type="InterPro" id="IPR001680">
    <property type="entry name" value="WD40_rpt"/>
</dbReference>
<feature type="repeat" description="WD" evidence="3">
    <location>
        <begin position="385"/>
        <end position="411"/>
    </location>
</feature>
<keyword evidence="1 3" id="KW-0853">WD repeat</keyword>
<protein>
    <submittedName>
        <fullName evidence="5">Protein Mut11</fullName>
    </submittedName>
</protein>
<proteinExistence type="predicted"/>
<feature type="repeat" description="WD" evidence="3">
    <location>
        <begin position="244"/>
        <end position="278"/>
    </location>
</feature>
<reference evidence="5 6" key="1">
    <citation type="journal article" date="2017" name="Nature">
        <title>The Apostasia genome and the evolution of orchids.</title>
        <authorList>
            <person name="Zhang G.Q."/>
            <person name="Liu K.W."/>
            <person name="Li Z."/>
            <person name="Lohaus R."/>
            <person name="Hsiao Y.Y."/>
            <person name="Niu S.C."/>
            <person name="Wang J.Y."/>
            <person name="Lin Y.C."/>
            <person name="Xu Q."/>
            <person name="Chen L.J."/>
            <person name="Yoshida K."/>
            <person name="Fujiwara S."/>
            <person name="Wang Z.W."/>
            <person name="Zhang Y.Q."/>
            <person name="Mitsuda N."/>
            <person name="Wang M."/>
            <person name="Liu G.H."/>
            <person name="Pecoraro L."/>
            <person name="Huang H.X."/>
            <person name="Xiao X.J."/>
            <person name="Lin M."/>
            <person name="Wu X.Y."/>
            <person name="Wu W.L."/>
            <person name="Chen Y.Y."/>
            <person name="Chang S.B."/>
            <person name="Sakamoto S."/>
            <person name="Ohme-Takagi M."/>
            <person name="Yagi M."/>
            <person name="Zeng S.J."/>
            <person name="Shen C.Y."/>
            <person name="Yeh C.M."/>
            <person name="Luo Y.B."/>
            <person name="Tsai W.C."/>
            <person name="Van de Peer Y."/>
            <person name="Liu Z.J."/>
        </authorList>
    </citation>
    <scope>NUCLEOTIDE SEQUENCE [LARGE SCALE GENOMIC DNA]</scope>
    <source>
        <strain evidence="6">cv. Shenzhen</strain>
        <tissue evidence="5">Stem</tissue>
    </source>
</reference>
<evidence type="ECO:0000256" key="4">
    <source>
        <dbReference type="SAM" id="MobiDB-lite"/>
    </source>
</evidence>
<sequence length="651" mass="73461">MQNSDVEGEVFFDSYDSIRSSVDSVSSYCSVDDEQKAELRIFDPQIWTSDMMSVSERRKRFLHRTGFDEFISSKTNHSQGVTTLGHIELNRLKESSGAALDSFSTYDNGRTGDSLCCISDSDNGENVVVHEHGDFFDMFKEVGSDKLMTAQDFKKLCGLPCSTRKSMQRKGLTSGWYVTEIFATKKKEVTSWFRRLMSKKHSVGLCRTDVSVKNSQVPRTMRTDVIHHRKRFRELTALIIGQEIQAHNGLIRAMKFSPSGWFIASGGEDCILRIWQIREVEPSCIFTVASASEENLAGVRSNKSLLVKKGGNSLPIIIPKKTFKIMETPFQEFHGHTCDILDLSWCNSDCLITSSMDKTVRMWKIGYDGCQNVFRHNDYELLAFTCVQFNPVDEKYFISGSIDGKIRIWSVLENRVVDWADVRDIVTSVCYQPDGKFSPEDPEKVMITSIDSRVRISDGFDVIHKFKGLRKTKSHLCASFTSDGQYIVSVGEDSNIYVWNCDLSRKSSSKLVKSVRSFEAFFSERASVAIPWTSMNHRGYSSTSGLHLPAKALTILEPSTCLWDSDCFYLGSWLFADGASRVGPEDKLPTAPATSPNADKHHLGNHHHHNVSYHRYQQLTSLAATWSMVIVTASSDGFIRSFHNYGLPVLL</sequence>
<evidence type="ECO:0000256" key="2">
    <source>
        <dbReference type="ARBA" id="ARBA00022737"/>
    </source>
</evidence>
<dbReference type="InterPro" id="IPR036322">
    <property type="entry name" value="WD40_repeat_dom_sf"/>
</dbReference>
<evidence type="ECO:0000256" key="3">
    <source>
        <dbReference type="PROSITE-ProRule" id="PRU00221"/>
    </source>
</evidence>
<dbReference type="STRING" id="1088818.A0A2I0AEL2"/>
<dbReference type="Pfam" id="PF00400">
    <property type="entry name" value="WD40"/>
    <property type="match status" value="4"/>
</dbReference>
<dbReference type="InterPro" id="IPR015943">
    <property type="entry name" value="WD40/YVTN_repeat-like_dom_sf"/>
</dbReference>
<dbReference type="PRINTS" id="PR00320">
    <property type="entry name" value="GPROTEINBRPT"/>
</dbReference>
<dbReference type="PANTHER" id="PTHR14221">
    <property type="entry name" value="WD REPEAT DOMAIN 44"/>
    <property type="match status" value="1"/>
</dbReference>
<dbReference type="PROSITE" id="PS50294">
    <property type="entry name" value="WD_REPEATS_REGION"/>
    <property type="match status" value="1"/>
</dbReference>
<dbReference type="InterPro" id="IPR020472">
    <property type="entry name" value="WD40_PAC1"/>
</dbReference>
<evidence type="ECO:0000313" key="6">
    <source>
        <dbReference type="Proteomes" id="UP000236161"/>
    </source>
</evidence>
<evidence type="ECO:0000313" key="5">
    <source>
        <dbReference type="EMBL" id="PKA53946.1"/>
    </source>
</evidence>
<name>A0A2I0AEL2_9ASPA</name>
<dbReference type="InterPro" id="IPR040324">
    <property type="entry name" value="WDR44/Dgr2"/>
</dbReference>
<evidence type="ECO:0000256" key="1">
    <source>
        <dbReference type="ARBA" id="ARBA00022574"/>
    </source>
</evidence>
<keyword evidence="2" id="KW-0677">Repeat</keyword>
<keyword evidence="6" id="KW-1185">Reference proteome</keyword>
<dbReference type="SMART" id="SM00320">
    <property type="entry name" value="WD40"/>
    <property type="match status" value="6"/>
</dbReference>
<dbReference type="PROSITE" id="PS50082">
    <property type="entry name" value="WD_REPEATS_2"/>
    <property type="match status" value="4"/>
</dbReference>